<feature type="region of interest" description="Disordered" evidence="6">
    <location>
        <begin position="1"/>
        <end position="27"/>
    </location>
</feature>
<keyword evidence="5" id="KW-0175">Coiled coil</keyword>
<evidence type="ECO:0000256" key="2">
    <source>
        <dbReference type="ARBA" id="ARBA00022771"/>
    </source>
</evidence>
<evidence type="ECO:0000259" key="7">
    <source>
        <dbReference type="PROSITE" id="PS50178"/>
    </source>
</evidence>
<evidence type="ECO:0000256" key="4">
    <source>
        <dbReference type="PROSITE-ProRule" id="PRU00091"/>
    </source>
</evidence>
<dbReference type="Pfam" id="PF01363">
    <property type="entry name" value="FYVE"/>
    <property type="match status" value="1"/>
</dbReference>
<dbReference type="CDD" id="cd15739">
    <property type="entry name" value="FYVE_RABE_unchar"/>
    <property type="match status" value="1"/>
</dbReference>
<evidence type="ECO:0000313" key="8">
    <source>
        <dbReference type="EMBL" id="CAF3458549.1"/>
    </source>
</evidence>
<evidence type="ECO:0000256" key="1">
    <source>
        <dbReference type="ARBA" id="ARBA00022723"/>
    </source>
</evidence>
<keyword evidence="2 4" id="KW-0863">Zinc-finger</keyword>
<comment type="caution">
    <text evidence="8">The sequence shown here is derived from an EMBL/GenBank/DDBJ whole genome shotgun (WGS) entry which is preliminary data.</text>
</comment>
<dbReference type="GO" id="GO:0005096">
    <property type="term" value="F:GTPase activator activity"/>
    <property type="evidence" value="ECO:0007669"/>
    <property type="project" value="InterPro"/>
</dbReference>
<dbReference type="PANTHER" id="PTHR31179:SF7">
    <property type="entry name" value="FYVE-TYPE DOMAIN-CONTAINING PROTEIN"/>
    <property type="match status" value="1"/>
</dbReference>
<dbReference type="InterPro" id="IPR017455">
    <property type="entry name" value="Znf_FYVE-rel"/>
</dbReference>
<dbReference type="GO" id="GO:0006897">
    <property type="term" value="P:endocytosis"/>
    <property type="evidence" value="ECO:0007669"/>
    <property type="project" value="InterPro"/>
</dbReference>
<dbReference type="Gene3D" id="3.30.40.10">
    <property type="entry name" value="Zinc/RING finger domain, C3HC4 (zinc finger)"/>
    <property type="match status" value="1"/>
</dbReference>
<dbReference type="AlphaFoldDB" id="A0A818EGG0"/>
<dbReference type="Gene3D" id="1.20.5.730">
    <property type="entry name" value="Single helix bin"/>
    <property type="match status" value="1"/>
</dbReference>
<dbReference type="Proteomes" id="UP000663865">
    <property type="component" value="Unassembled WGS sequence"/>
</dbReference>
<dbReference type="Pfam" id="PF09311">
    <property type="entry name" value="Rab5-bind"/>
    <property type="match status" value="1"/>
</dbReference>
<protein>
    <recommendedName>
        <fullName evidence="7">FYVE-type domain-containing protein</fullName>
    </recommendedName>
</protein>
<dbReference type="InterPro" id="IPR003914">
    <property type="entry name" value="Rabaptin"/>
</dbReference>
<dbReference type="InterPro" id="IPR013083">
    <property type="entry name" value="Znf_RING/FYVE/PHD"/>
</dbReference>
<feature type="coiled-coil region" evidence="5">
    <location>
        <begin position="34"/>
        <end position="61"/>
    </location>
</feature>
<dbReference type="SUPFAM" id="SSF57903">
    <property type="entry name" value="FYVE/PHD zinc finger"/>
    <property type="match status" value="1"/>
</dbReference>
<dbReference type="EMBL" id="CAJNYV010002165">
    <property type="protein sequence ID" value="CAF3458549.1"/>
    <property type="molecule type" value="Genomic_DNA"/>
</dbReference>
<keyword evidence="3" id="KW-0862">Zinc</keyword>
<evidence type="ECO:0000256" key="3">
    <source>
        <dbReference type="ARBA" id="ARBA00022833"/>
    </source>
</evidence>
<sequence>MIENNAADDSNDQSTLESASSNATSSGTSNELAIIRLNIQCEKLKSQLHELTANFNESQAAGKHAYDERDKYLKIYARTHERFVAFEKKQLEQMRRLLTVLTIDQYKFVTETIGSKERPTDSSQIQQQQSDTSSSIVDDSQSKEISQETKTTNKDDDTKLSAARYHKTDSDWDELLTQFECPHPYSYPFLLSFLHNKQRTNIYIGKSPMSSNYGRKITQIMDLSQKCCDKCSQQREENNKLRLLNIQKQEENVQLLFDLSLAKAENEKEQQIRSQIEKQLSDANIITDQLTNLTQKTEKNDSDLHDMKSHYENLFAEQVNNIKKLVKERELLHLYIQRLEIENSSLVKITNDDDTVKLLNYSSQSPSTYEEAWGLIVKLREQIIQQLKIKEKLKNDIQQLQYNHKADLREREQIEHLLNRDLNAAKDEIIVLRSLQTEYERVMSLKNNLEKQLEERVNELKATKTVANSFTNQLKEKLEQITKAKDQVDEENVTLRVQIQKLKIDLENNEVVQHDFVKLSQTLQVQLEEIRNSENELRWQPEEDHPECQRCHSQFSVTWRKHHCRHCGKVLCKDCTNKTVYTGPHNRPSRVCDVCYTLLVKDSQPYFHSSVPNV</sequence>
<reference evidence="8" key="1">
    <citation type="submission" date="2021-02" db="EMBL/GenBank/DDBJ databases">
        <authorList>
            <person name="Nowell W R."/>
        </authorList>
    </citation>
    <scope>NUCLEOTIDE SEQUENCE</scope>
</reference>
<dbReference type="InterPro" id="IPR015390">
    <property type="entry name" value="Rabaptin_Rab5-bd_dom"/>
</dbReference>
<proteinExistence type="predicted"/>
<keyword evidence="1" id="KW-0479">Metal-binding</keyword>
<feature type="compositionally biased region" description="Basic and acidic residues" evidence="6">
    <location>
        <begin position="140"/>
        <end position="155"/>
    </location>
</feature>
<feature type="domain" description="FYVE-type" evidence="7">
    <location>
        <begin position="542"/>
        <end position="600"/>
    </location>
</feature>
<dbReference type="SMART" id="SM00064">
    <property type="entry name" value="FYVE"/>
    <property type="match status" value="1"/>
</dbReference>
<gene>
    <name evidence="8" type="ORF">KIK155_LOCUS12915</name>
</gene>
<dbReference type="PROSITE" id="PS50178">
    <property type="entry name" value="ZF_FYVE"/>
    <property type="match status" value="1"/>
</dbReference>
<name>A0A818EGG0_9BILA</name>
<dbReference type="GO" id="GO:0008270">
    <property type="term" value="F:zinc ion binding"/>
    <property type="evidence" value="ECO:0007669"/>
    <property type="project" value="UniProtKB-KW"/>
</dbReference>
<feature type="compositionally biased region" description="Low complexity" evidence="6">
    <location>
        <begin position="121"/>
        <end position="139"/>
    </location>
</feature>
<evidence type="ECO:0000313" key="9">
    <source>
        <dbReference type="Proteomes" id="UP000663865"/>
    </source>
</evidence>
<dbReference type="InterPro" id="IPR000306">
    <property type="entry name" value="Znf_FYVE"/>
</dbReference>
<organism evidence="8 9">
    <name type="scientific">Rotaria socialis</name>
    <dbReference type="NCBI Taxonomy" id="392032"/>
    <lineage>
        <taxon>Eukaryota</taxon>
        <taxon>Metazoa</taxon>
        <taxon>Spiralia</taxon>
        <taxon>Gnathifera</taxon>
        <taxon>Rotifera</taxon>
        <taxon>Eurotatoria</taxon>
        <taxon>Bdelloidea</taxon>
        <taxon>Philodinida</taxon>
        <taxon>Philodinidae</taxon>
        <taxon>Rotaria</taxon>
    </lineage>
</organism>
<feature type="compositionally biased region" description="Low complexity" evidence="6">
    <location>
        <begin position="14"/>
        <end position="27"/>
    </location>
</feature>
<accession>A0A818EGG0</accession>
<feature type="coiled-coil region" evidence="5">
    <location>
        <begin position="376"/>
        <end position="536"/>
    </location>
</feature>
<evidence type="ECO:0000256" key="5">
    <source>
        <dbReference type="SAM" id="Coils"/>
    </source>
</evidence>
<evidence type="ECO:0000256" key="6">
    <source>
        <dbReference type="SAM" id="MobiDB-lite"/>
    </source>
</evidence>
<feature type="region of interest" description="Disordered" evidence="6">
    <location>
        <begin position="114"/>
        <end position="155"/>
    </location>
</feature>
<dbReference type="PANTHER" id="PTHR31179">
    <property type="entry name" value="RAB GTPASE-BINDING EFFECTOR PROTEIN"/>
    <property type="match status" value="1"/>
</dbReference>
<dbReference type="InterPro" id="IPR011011">
    <property type="entry name" value="Znf_FYVE_PHD"/>
</dbReference>